<reference evidence="2 3" key="1">
    <citation type="submission" date="2021-03" db="EMBL/GenBank/DDBJ databases">
        <title>Actinomadura violae sp. nov., isolated from lichen in Thailand.</title>
        <authorList>
            <person name="Kanchanasin P."/>
            <person name="Saeng-In P."/>
            <person name="Phongsopitanun W."/>
            <person name="Yuki M."/>
            <person name="Kudo T."/>
            <person name="Ohkuma M."/>
            <person name="Tanasupawat S."/>
        </authorList>
    </citation>
    <scope>NUCLEOTIDE SEQUENCE [LARGE SCALE GENOMIC DNA]</scope>
    <source>
        <strain evidence="2 3">LCR2-06</strain>
    </source>
</reference>
<protein>
    <submittedName>
        <fullName evidence="2">Uncharacterized protein</fullName>
    </submittedName>
</protein>
<evidence type="ECO:0000313" key="3">
    <source>
        <dbReference type="Proteomes" id="UP000680206"/>
    </source>
</evidence>
<accession>A0ABS3RYB5</accession>
<organism evidence="2 3">
    <name type="scientific">Actinomadura violacea</name>
    <dbReference type="NCBI Taxonomy" id="2819934"/>
    <lineage>
        <taxon>Bacteria</taxon>
        <taxon>Bacillati</taxon>
        <taxon>Actinomycetota</taxon>
        <taxon>Actinomycetes</taxon>
        <taxon>Streptosporangiales</taxon>
        <taxon>Thermomonosporaceae</taxon>
        <taxon>Actinomadura</taxon>
    </lineage>
</organism>
<comment type="caution">
    <text evidence="2">The sequence shown here is derived from an EMBL/GenBank/DDBJ whole genome shotgun (WGS) entry which is preliminary data.</text>
</comment>
<sequence>MLVYKAAQMDWQRNQPRSFVPYGQHYERGVWYTAACALPSNCCPDGVQPVDETLGVHPDGNCGFWSFADREAAMTFLAVFCDDERTHPQLVVWEAEAETVIPVYFPHGTVIRSRRIRLDRPIAWNASPAGLRSPHRESGPRSPEATAGRKVAVAANSPASACSGSRRPCEDSRG</sequence>
<evidence type="ECO:0000313" key="2">
    <source>
        <dbReference type="EMBL" id="MBO2461749.1"/>
    </source>
</evidence>
<dbReference type="Proteomes" id="UP000680206">
    <property type="component" value="Unassembled WGS sequence"/>
</dbReference>
<keyword evidence="3" id="KW-1185">Reference proteome</keyword>
<evidence type="ECO:0000256" key="1">
    <source>
        <dbReference type="SAM" id="MobiDB-lite"/>
    </source>
</evidence>
<name>A0ABS3RYB5_9ACTN</name>
<gene>
    <name evidence="2" type="ORF">J4709_29680</name>
</gene>
<proteinExistence type="predicted"/>
<dbReference type="EMBL" id="JAGEPF010000018">
    <property type="protein sequence ID" value="MBO2461749.1"/>
    <property type="molecule type" value="Genomic_DNA"/>
</dbReference>
<feature type="region of interest" description="Disordered" evidence="1">
    <location>
        <begin position="127"/>
        <end position="174"/>
    </location>
</feature>
<dbReference type="RefSeq" id="WP_208245271.1">
    <property type="nucleotide sequence ID" value="NZ_JAGEPF010000018.1"/>
</dbReference>